<gene>
    <name evidence="5" type="ORF">JQX41_11265</name>
    <name evidence="6" type="ORF">JQX48_11270</name>
</gene>
<organism evidence="5 7">
    <name type="scientific">Marivita cryptomonadis</name>
    <dbReference type="NCBI Taxonomy" id="505252"/>
    <lineage>
        <taxon>Bacteria</taxon>
        <taxon>Pseudomonadati</taxon>
        <taxon>Pseudomonadota</taxon>
        <taxon>Alphaproteobacteria</taxon>
        <taxon>Rhodobacterales</taxon>
        <taxon>Roseobacteraceae</taxon>
        <taxon>Marivita</taxon>
    </lineage>
</organism>
<evidence type="ECO:0000256" key="2">
    <source>
        <dbReference type="ARBA" id="ARBA00022695"/>
    </source>
</evidence>
<dbReference type="OrthoDB" id="9788272at2"/>
<evidence type="ECO:0000313" key="8">
    <source>
        <dbReference type="Proteomes" id="UP000809440"/>
    </source>
</evidence>
<evidence type="ECO:0000259" key="4">
    <source>
        <dbReference type="Pfam" id="PF12804"/>
    </source>
</evidence>
<dbReference type="PANTHER" id="PTHR43584">
    <property type="entry name" value="NUCLEOTIDYL TRANSFERASE"/>
    <property type="match status" value="1"/>
</dbReference>
<keyword evidence="1" id="KW-0808">Transferase</keyword>
<keyword evidence="2" id="KW-0548">Nucleotidyltransferase</keyword>
<dbReference type="EMBL" id="JAFBXE010000006">
    <property type="protein sequence ID" value="MBM2412885.1"/>
    <property type="molecule type" value="Genomic_DNA"/>
</dbReference>
<evidence type="ECO:0000313" key="6">
    <source>
        <dbReference type="EMBL" id="MBM2417553.1"/>
    </source>
</evidence>
<dbReference type="SUPFAM" id="SSF53448">
    <property type="entry name" value="Nucleotide-diphospho-sugar transferases"/>
    <property type="match status" value="1"/>
</dbReference>
<dbReference type="Gene3D" id="3.90.550.10">
    <property type="entry name" value="Spore Coat Polysaccharide Biosynthesis Protein SpsA, Chain A"/>
    <property type="match status" value="1"/>
</dbReference>
<keyword evidence="8" id="KW-1185">Reference proteome</keyword>
<evidence type="ECO:0000313" key="7">
    <source>
        <dbReference type="Proteomes" id="UP000755667"/>
    </source>
</evidence>
<sequence>MTDAVMLFAAGFGTRMGALTKDRPKPLIAVNGTPLIEHAMTFVRDLPSPRVAANAHYLSEQIVDHFAGSDVQVSVEAPNILDTGGGLKAALPLLKSDVTFTMNTDAVWDGPNPLQVLKSAWSEGMHALLLCVPKNQTIGHTGRGDIDILADGHAQWGTQTVFSGVQMIRTEIVSDTPQNVFSLKTVWEALEAKGALHAVAYPGRWCDVGHPDGISLAEAMLGSADV</sequence>
<evidence type="ECO:0000256" key="3">
    <source>
        <dbReference type="ARBA" id="ARBA00022842"/>
    </source>
</evidence>
<keyword evidence="3" id="KW-0460">Magnesium</keyword>
<dbReference type="AlphaFoldDB" id="A0A9Q2RXJ0"/>
<accession>A0A9Q2RXJ0</accession>
<dbReference type="InterPro" id="IPR029044">
    <property type="entry name" value="Nucleotide-diphossugar_trans"/>
</dbReference>
<dbReference type="RefSeq" id="WP_085627541.1">
    <property type="nucleotide sequence ID" value="NZ_JAFBWU010000006.1"/>
</dbReference>
<dbReference type="GeneID" id="62639260"/>
<dbReference type="EMBL" id="JAFBXF010000006">
    <property type="protein sequence ID" value="MBM2417553.1"/>
    <property type="molecule type" value="Genomic_DNA"/>
</dbReference>
<feature type="domain" description="MobA-like NTP transferase" evidence="4">
    <location>
        <begin position="7"/>
        <end position="135"/>
    </location>
</feature>
<dbReference type="InterPro" id="IPR025877">
    <property type="entry name" value="MobA-like_NTP_Trfase"/>
</dbReference>
<dbReference type="GO" id="GO:0016779">
    <property type="term" value="F:nucleotidyltransferase activity"/>
    <property type="evidence" value="ECO:0007669"/>
    <property type="project" value="UniProtKB-KW"/>
</dbReference>
<dbReference type="PANTHER" id="PTHR43584:SF8">
    <property type="entry name" value="N-ACETYLMURAMATE ALPHA-1-PHOSPHATE URIDYLYLTRANSFERASE"/>
    <property type="match status" value="1"/>
</dbReference>
<evidence type="ECO:0000256" key="1">
    <source>
        <dbReference type="ARBA" id="ARBA00022679"/>
    </source>
</evidence>
<dbReference type="InterPro" id="IPR050065">
    <property type="entry name" value="GlmU-like"/>
</dbReference>
<name>A0A9Q2RXJ0_9RHOB</name>
<comment type="caution">
    <text evidence="5">The sequence shown here is derived from an EMBL/GenBank/DDBJ whole genome shotgun (WGS) entry which is preliminary data.</text>
</comment>
<dbReference type="Proteomes" id="UP000809440">
    <property type="component" value="Unassembled WGS sequence"/>
</dbReference>
<dbReference type="Pfam" id="PF12804">
    <property type="entry name" value="NTP_transf_3"/>
    <property type="match status" value="1"/>
</dbReference>
<dbReference type="Proteomes" id="UP000755667">
    <property type="component" value="Unassembled WGS sequence"/>
</dbReference>
<protein>
    <submittedName>
        <fullName evidence="5">Nucleotidyltransferase family protein</fullName>
    </submittedName>
</protein>
<dbReference type="CDD" id="cd06422">
    <property type="entry name" value="NTP_transferase_like_1"/>
    <property type="match status" value="1"/>
</dbReference>
<reference evidence="5 8" key="1">
    <citation type="submission" date="2021-01" db="EMBL/GenBank/DDBJ databases">
        <title>Diatom-associated Roseobacters Show Island Model of Population Structure.</title>
        <authorList>
            <person name="Qu L."/>
            <person name="Feng X."/>
            <person name="Chen Y."/>
            <person name="Li L."/>
            <person name="Wang X."/>
            <person name="Hu Z."/>
            <person name="Wang H."/>
            <person name="Luo H."/>
        </authorList>
    </citation>
    <scope>NUCLEOTIDE SEQUENCE</scope>
    <source>
        <strain evidence="6 8">CC28-63</strain>
        <strain evidence="5">CC28-69</strain>
    </source>
</reference>
<evidence type="ECO:0000313" key="5">
    <source>
        <dbReference type="EMBL" id="MBM2412885.1"/>
    </source>
</evidence>
<proteinExistence type="predicted"/>